<accession>A0A9P0LY52</accession>
<evidence type="ECO:0008006" key="4">
    <source>
        <dbReference type="Google" id="ProtNLM"/>
    </source>
</evidence>
<keyword evidence="1" id="KW-1133">Transmembrane helix</keyword>
<keyword evidence="1" id="KW-0812">Transmembrane</keyword>
<feature type="transmembrane region" description="Helical" evidence="1">
    <location>
        <begin position="149"/>
        <end position="169"/>
    </location>
</feature>
<feature type="transmembrane region" description="Helical" evidence="1">
    <location>
        <begin position="117"/>
        <end position="137"/>
    </location>
</feature>
<feature type="transmembrane region" description="Helical" evidence="1">
    <location>
        <begin position="217"/>
        <end position="237"/>
    </location>
</feature>
<dbReference type="OrthoDB" id="419711at2759"/>
<feature type="transmembrane region" description="Helical" evidence="1">
    <location>
        <begin position="176"/>
        <end position="197"/>
    </location>
</feature>
<protein>
    <recommendedName>
        <fullName evidence="4">Protein rolling stone</fullName>
    </recommendedName>
</protein>
<keyword evidence="3" id="KW-1185">Reference proteome</keyword>
<evidence type="ECO:0000313" key="3">
    <source>
        <dbReference type="Proteomes" id="UP001152888"/>
    </source>
</evidence>
<name>A0A9P0LY52_ACAOB</name>
<dbReference type="InterPro" id="IPR049352">
    <property type="entry name" value="Rost"/>
</dbReference>
<organism evidence="2 3">
    <name type="scientific">Acanthoscelides obtectus</name>
    <name type="common">Bean weevil</name>
    <name type="synonym">Bruchus obtectus</name>
    <dbReference type="NCBI Taxonomy" id="200917"/>
    <lineage>
        <taxon>Eukaryota</taxon>
        <taxon>Metazoa</taxon>
        <taxon>Ecdysozoa</taxon>
        <taxon>Arthropoda</taxon>
        <taxon>Hexapoda</taxon>
        <taxon>Insecta</taxon>
        <taxon>Pterygota</taxon>
        <taxon>Neoptera</taxon>
        <taxon>Endopterygota</taxon>
        <taxon>Coleoptera</taxon>
        <taxon>Polyphaga</taxon>
        <taxon>Cucujiformia</taxon>
        <taxon>Chrysomeloidea</taxon>
        <taxon>Chrysomelidae</taxon>
        <taxon>Bruchinae</taxon>
        <taxon>Bruchini</taxon>
        <taxon>Acanthoscelides</taxon>
    </lineage>
</organism>
<dbReference type="AlphaFoldDB" id="A0A9P0LY52"/>
<evidence type="ECO:0000313" key="2">
    <source>
        <dbReference type="EMBL" id="CAH2003526.1"/>
    </source>
</evidence>
<reference evidence="2" key="1">
    <citation type="submission" date="2022-03" db="EMBL/GenBank/DDBJ databases">
        <authorList>
            <person name="Sayadi A."/>
        </authorList>
    </citation>
    <scope>NUCLEOTIDE SEQUENCE</scope>
</reference>
<dbReference type="GO" id="GO:0016020">
    <property type="term" value="C:membrane"/>
    <property type="evidence" value="ECO:0007669"/>
    <property type="project" value="TreeGrafter"/>
</dbReference>
<feature type="transmembrane region" description="Helical" evidence="1">
    <location>
        <begin position="41"/>
        <end position="60"/>
    </location>
</feature>
<gene>
    <name evidence="2" type="ORF">ACAOBT_LOCUS27464</name>
</gene>
<feature type="transmembrane region" description="Helical" evidence="1">
    <location>
        <begin position="75"/>
        <end position="96"/>
    </location>
</feature>
<keyword evidence="1" id="KW-0472">Membrane</keyword>
<dbReference type="PANTHER" id="PTHR12242:SF49">
    <property type="entry name" value="HEADBUTT, ISOFORM E"/>
    <property type="match status" value="1"/>
</dbReference>
<dbReference type="Pfam" id="PF21534">
    <property type="entry name" value="Rost"/>
    <property type="match status" value="1"/>
</dbReference>
<dbReference type="PANTHER" id="PTHR12242">
    <property type="entry name" value="OS02G0130600 PROTEIN-RELATED"/>
    <property type="match status" value="1"/>
</dbReference>
<dbReference type="Proteomes" id="UP001152888">
    <property type="component" value="Unassembled WGS sequence"/>
</dbReference>
<comment type="caution">
    <text evidence="2">The sequence shown here is derived from an EMBL/GenBank/DDBJ whole genome shotgun (WGS) entry which is preliminary data.</text>
</comment>
<evidence type="ECO:0000256" key="1">
    <source>
        <dbReference type="SAM" id="Phobius"/>
    </source>
</evidence>
<sequence length="277" mass="32140">MFGNLWSQLSLKNFLAKHDNPYVFISSQWQNDKSVPNGKYLIYRITVTIYLFLTWLLSIVLDNVVDKWPIYLTNWGYTTCTLQSLLASLMLLGSYVSMRRGKGELIKTFWKAYPVYWILNTIATPTAFGITTIYWSIIYDPKKMNFTAINFFVHGSNSLVMFFDVWIVCHPIKLLHFIYPIIFGVFYVSFSAVYFVAGGTARGGTKYIYKFVDWEHPFSTILTCLGITCFLLLLHLLSYGLSQARMKLHETCCVKKHDVSTRDQRKRDAAYVNDVFC</sequence>
<proteinExistence type="predicted"/>
<dbReference type="EMBL" id="CAKOFQ010007545">
    <property type="protein sequence ID" value="CAH2003526.1"/>
    <property type="molecule type" value="Genomic_DNA"/>
</dbReference>